<name>A0ABD1E928_HYPHA</name>
<evidence type="ECO:0000256" key="5">
    <source>
        <dbReference type="ARBA" id="ARBA00023128"/>
    </source>
</evidence>
<dbReference type="SMART" id="SM01387">
    <property type="entry name" value="Ribosomal_S15"/>
    <property type="match status" value="1"/>
</dbReference>
<dbReference type="PANTHER" id="PTHR46685">
    <property type="entry name" value="28S RIBOSOMAL PROTEIN S15, MITOCHONDRIAL"/>
    <property type="match status" value="1"/>
</dbReference>
<dbReference type="EMBL" id="JBDJPC010000009">
    <property type="protein sequence ID" value="KAL1491157.1"/>
    <property type="molecule type" value="Genomic_DNA"/>
</dbReference>
<dbReference type="InterPro" id="IPR000589">
    <property type="entry name" value="Ribosomal_uS15"/>
</dbReference>
<keyword evidence="11" id="KW-1185">Reference proteome</keyword>
<dbReference type="GO" id="GO:1990904">
    <property type="term" value="C:ribonucleoprotein complex"/>
    <property type="evidence" value="ECO:0007669"/>
    <property type="project" value="UniProtKB-KW"/>
</dbReference>
<dbReference type="SUPFAM" id="SSF47060">
    <property type="entry name" value="S15/NS1 RNA-binding domain"/>
    <property type="match status" value="1"/>
</dbReference>
<evidence type="ECO:0000256" key="3">
    <source>
        <dbReference type="ARBA" id="ARBA00022946"/>
    </source>
</evidence>
<keyword evidence="6 9" id="KW-0687">Ribonucleoprotein</keyword>
<reference evidence="10 11" key="1">
    <citation type="submission" date="2024-05" db="EMBL/GenBank/DDBJ databases">
        <title>Genetic variation in Jamaican populations of the coffee berry borer (Hypothenemus hampei).</title>
        <authorList>
            <person name="Errbii M."/>
            <person name="Myrie A."/>
        </authorList>
    </citation>
    <scope>NUCLEOTIDE SEQUENCE [LARGE SCALE GENOMIC DNA]</scope>
    <source>
        <strain evidence="10">JA-Hopewell-2020-01-JO</strain>
        <tissue evidence="10">Whole body</tissue>
    </source>
</reference>
<comment type="subcellular location">
    <subcellularLocation>
        <location evidence="1">Mitochondrion</location>
    </subcellularLocation>
</comment>
<evidence type="ECO:0000256" key="4">
    <source>
        <dbReference type="ARBA" id="ARBA00022980"/>
    </source>
</evidence>
<gene>
    <name evidence="10" type="ORF">ABEB36_011797</name>
</gene>
<organism evidence="10 11">
    <name type="scientific">Hypothenemus hampei</name>
    <name type="common">Coffee berry borer</name>
    <dbReference type="NCBI Taxonomy" id="57062"/>
    <lineage>
        <taxon>Eukaryota</taxon>
        <taxon>Metazoa</taxon>
        <taxon>Ecdysozoa</taxon>
        <taxon>Arthropoda</taxon>
        <taxon>Hexapoda</taxon>
        <taxon>Insecta</taxon>
        <taxon>Pterygota</taxon>
        <taxon>Neoptera</taxon>
        <taxon>Endopterygota</taxon>
        <taxon>Coleoptera</taxon>
        <taxon>Polyphaga</taxon>
        <taxon>Cucujiformia</taxon>
        <taxon>Curculionidae</taxon>
        <taxon>Scolytinae</taxon>
        <taxon>Hypothenemus</taxon>
    </lineage>
</organism>
<sequence length="271" mass="32614">MEKLFLPPVDKRLLGLLVRNYAFKSDLKIKWVRPEKIPSIKPEKSGDLSQMPSIDKSQYLLEFRRSKELETANDLVKKLFTLEFNPQKCTQKTYIKDQTDKVKSHQLDTESQEVRLARWTSQIRAWQEIMERFPRNKVLKVCLKELIEKRKKHLKLLRKEDYKKFEWLLEQLDVVFKPHPPKYHWITRKESLTKLTDKYCENLKQDRLDALRMKFEDEQPAFLEEKIRTLEFIQKEQESCGAEVTVTREEIDAIKKQLEELKAKRVVTEDY</sequence>
<dbReference type="PANTHER" id="PTHR46685:SF1">
    <property type="entry name" value="SMALL RIBOSOMAL SUBUNIT PROTEIN US15M"/>
    <property type="match status" value="1"/>
</dbReference>
<dbReference type="AlphaFoldDB" id="A0ABD1E928"/>
<keyword evidence="5" id="KW-0496">Mitochondrion</keyword>
<dbReference type="Pfam" id="PF00312">
    <property type="entry name" value="Ribosomal_S15"/>
    <property type="match status" value="1"/>
</dbReference>
<evidence type="ECO:0000313" key="10">
    <source>
        <dbReference type="EMBL" id="KAL1491157.1"/>
    </source>
</evidence>
<protein>
    <recommendedName>
        <fullName evidence="7">Small ribosomal subunit protein uS15m</fullName>
    </recommendedName>
    <alternativeName>
        <fullName evidence="8">28S ribosomal protein S15, mitochondrial</fullName>
    </alternativeName>
</protein>
<accession>A0ABD1E928</accession>
<evidence type="ECO:0000256" key="6">
    <source>
        <dbReference type="ARBA" id="ARBA00023274"/>
    </source>
</evidence>
<evidence type="ECO:0000256" key="9">
    <source>
        <dbReference type="RuleBase" id="RU003919"/>
    </source>
</evidence>
<evidence type="ECO:0000256" key="7">
    <source>
        <dbReference type="ARBA" id="ARBA00035249"/>
    </source>
</evidence>
<evidence type="ECO:0000256" key="1">
    <source>
        <dbReference type="ARBA" id="ARBA00004173"/>
    </source>
</evidence>
<dbReference type="InterPro" id="IPR009068">
    <property type="entry name" value="uS15_NS1_RNA-bd_sf"/>
</dbReference>
<dbReference type="GO" id="GO:0005739">
    <property type="term" value="C:mitochondrion"/>
    <property type="evidence" value="ECO:0007669"/>
    <property type="project" value="UniProtKB-SubCell"/>
</dbReference>
<keyword evidence="4 9" id="KW-0689">Ribosomal protein</keyword>
<evidence type="ECO:0000256" key="8">
    <source>
        <dbReference type="ARBA" id="ARBA00035528"/>
    </source>
</evidence>
<keyword evidence="3" id="KW-0809">Transit peptide</keyword>
<evidence type="ECO:0000256" key="2">
    <source>
        <dbReference type="ARBA" id="ARBA00008434"/>
    </source>
</evidence>
<dbReference type="InterPro" id="IPR052137">
    <property type="entry name" value="uS15_ribosomal"/>
</dbReference>
<proteinExistence type="inferred from homology"/>
<comment type="similarity">
    <text evidence="2 9">Belongs to the universal ribosomal protein uS15 family.</text>
</comment>
<dbReference type="Proteomes" id="UP001566132">
    <property type="component" value="Unassembled WGS sequence"/>
</dbReference>
<evidence type="ECO:0000313" key="11">
    <source>
        <dbReference type="Proteomes" id="UP001566132"/>
    </source>
</evidence>
<dbReference type="Gene3D" id="1.10.287.10">
    <property type="entry name" value="S15/NS1, RNA-binding"/>
    <property type="match status" value="1"/>
</dbReference>
<dbReference type="GO" id="GO:0005840">
    <property type="term" value="C:ribosome"/>
    <property type="evidence" value="ECO:0007669"/>
    <property type="project" value="UniProtKB-KW"/>
</dbReference>
<comment type="caution">
    <text evidence="10">The sequence shown here is derived from an EMBL/GenBank/DDBJ whole genome shotgun (WGS) entry which is preliminary data.</text>
</comment>